<gene>
    <name evidence="19" type="primary">bfmBC</name>
    <name evidence="19" type="ORF">XYCOK13_22440</name>
</gene>
<evidence type="ECO:0000256" key="11">
    <source>
        <dbReference type="ARBA" id="ARBA00023284"/>
    </source>
</evidence>
<feature type="binding site" evidence="14">
    <location>
        <begin position="189"/>
        <end position="196"/>
    </location>
    <ligand>
        <name>NAD(+)</name>
        <dbReference type="ChEBI" id="CHEBI:57540"/>
    </ligand>
</feature>
<evidence type="ECO:0000256" key="6">
    <source>
        <dbReference type="ARBA" id="ARBA00022630"/>
    </source>
</evidence>
<keyword evidence="5" id="KW-0963">Cytoplasm</keyword>
<keyword evidence="14" id="KW-0547">Nucleotide-binding</keyword>
<evidence type="ECO:0000313" key="20">
    <source>
        <dbReference type="Proteomes" id="UP000677918"/>
    </source>
</evidence>
<dbReference type="InterPro" id="IPR001100">
    <property type="entry name" value="Pyr_nuc-diS_OxRdtase"/>
</dbReference>
<feature type="binding site" evidence="14">
    <location>
        <position position="52"/>
    </location>
    <ligand>
        <name>FAD</name>
        <dbReference type="ChEBI" id="CHEBI:57692"/>
    </ligand>
</feature>
<dbReference type="Proteomes" id="UP000677918">
    <property type="component" value="Unassembled WGS sequence"/>
</dbReference>
<dbReference type="InterPro" id="IPR036188">
    <property type="entry name" value="FAD/NAD-bd_sf"/>
</dbReference>
<comment type="similarity">
    <text evidence="2 16">Belongs to the class-I pyridine nucleotide-disulfide oxidoreductase family.</text>
</comment>
<evidence type="ECO:0000313" key="19">
    <source>
        <dbReference type="EMBL" id="GIQ69420.1"/>
    </source>
</evidence>
<proteinExistence type="inferred from homology"/>
<dbReference type="Gene3D" id="3.30.390.30">
    <property type="match status" value="1"/>
</dbReference>
<dbReference type="InterPro" id="IPR050151">
    <property type="entry name" value="Class-I_Pyr_Nuc-Dis_Oxidored"/>
</dbReference>
<feature type="active site" description="Proton acceptor" evidence="13">
    <location>
        <position position="459"/>
    </location>
</feature>
<evidence type="ECO:0000256" key="16">
    <source>
        <dbReference type="RuleBase" id="RU003692"/>
    </source>
</evidence>
<dbReference type="PIRSF" id="PIRSF000350">
    <property type="entry name" value="Mercury_reductase_MerA"/>
    <property type="match status" value="1"/>
</dbReference>
<dbReference type="EC" id="1.8.1.4" evidence="3 16"/>
<dbReference type="GO" id="GO:0004148">
    <property type="term" value="F:dihydrolipoyl dehydrogenase (NADH) activity"/>
    <property type="evidence" value="ECO:0007669"/>
    <property type="project" value="UniProtKB-EC"/>
</dbReference>
<evidence type="ECO:0000256" key="10">
    <source>
        <dbReference type="ARBA" id="ARBA00023157"/>
    </source>
</evidence>
<comment type="caution">
    <text evidence="19">The sequence shown here is derived from an EMBL/GenBank/DDBJ whole genome shotgun (WGS) entry which is preliminary data.</text>
</comment>
<evidence type="ECO:0000256" key="12">
    <source>
        <dbReference type="ARBA" id="ARBA00049187"/>
    </source>
</evidence>
<accession>A0A8J4M222</accession>
<feature type="binding site" evidence="14">
    <location>
        <position position="115"/>
    </location>
    <ligand>
        <name>FAD</name>
        <dbReference type="ChEBI" id="CHEBI:57692"/>
    </ligand>
</feature>
<dbReference type="Pfam" id="PF02852">
    <property type="entry name" value="Pyr_redox_dim"/>
    <property type="match status" value="1"/>
</dbReference>
<dbReference type="FunFam" id="3.30.390.30:FF:000001">
    <property type="entry name" value="Dihydrolipoyl dehydrogenase"/>
    <property type="match status" value="1"/>
</dbReference>
<evidence type="ECO:0000256" key="9">
    <source>
        <dbReference type="ARBA" id="ARBA00023027"/>
    </source>
</evidence>
<dbReference type="SUPFAM" id="SSF55424">
    <property type="entry name" value="FAD/NAD-linked reductases, dimerisation (C-terminal) domain"/>
    <property type="match status" value="1"/>
</dbReference>
<feature type="binding site" evidence="14">
    <location>
        <begin position="152"/>
        <end position="154"/>
    </location>
    <ligand>
        <name>FAD</name>
        <dbReference type="ChEBI" id="CHEBI:57692"/>
    </ligand>
</feature>
<reference evidence="19" key="1">
    <citation type="submission" date="2021-04" db="EMBL/GenBank/DDBJ databases">
        <title>Draft genome sequence of Xylanibacillus composti strain K13.</title>
        <authorList>
            <person name="Uke A."/>
            <person name="Chhe C."/>
            <person name="Baramee S."/>
            <person name="Kosugi A."/>
        </authorList>
    </citation>
    <scope>NUCLEOTIDE SEQUENCE</scope>
    <source>
        <strain evidence="19">K13</strain>
    </source>
</reference>
<keyword evidence="10" id="KW-1015">Disulfide bond</keyword>
<comment type="subcellular location">
    <subcellularLocation>
        <location evidence="1">Cytoplasm</location>
    </subcellularLocation>
</comment>
<feature type="disulfide bond" description="Redox-active" evidence="15">
    <location>
        <begin position="43"/>
        <end position="48"/>
    </location>
</feature>
<dbReference type="InterPro" id="IPR016156">
    <property type="entry name" value="FAD/NAD-linked_Rdtase_dimer_sf"/>
</dbReference>
<dbReference type="Pfam" id="PF07992">
    <property type="entry name" value="Pyr_redox_2"/>
    <property type="match status" value="1"/>
</dbReference>
<evidence type="ECO:0000256" key="1">
    <source>
        <dbReference type="ARBA" id="ARBA00004496"/>
    </source>
</evidence>
<feature type="binding site" evidence="14">
    <location>
        <position position="281"/>
    </location>
    <ligand>
        <name>NAD(+)</name>
        <dbReference type="ChEBI" id="CHEBI:57540"/>
    </ligand>
</feature>
<keyword evidence="8 16" id="KW-0560">Oxidoreductase</keyword>
<dbReference type="InterPro" id="IPR004099">
    <property type="entry name" value="Pyr_nucl-diS_OxRdtase_dimer"/>
</dbReference>
<dbReference type="GO" id="GO:0050660">
    <property type="term" value="F:flavin adenine dinucleotide binding"/>
    <property type="evidence" value="ECO:0007669"/>
    <property type="project" value="InterPro"/>
</dbReference>
<evidence type="ECO:0000256" key="7">
    <source>
        <dbReference type="ARBA" id="ARBA00022827"/>
    </source>
</evidence>
<evidence type="ECO:0000256" key="15">
    <source>
        <dbReference type="PIRSR" id="PIRSR000350-4"/>
    </source>
</evidence>
<keyword evidence="11 16" id="KW-0676">Redox-active center</keyword>
<evidence type="ECO:0000256" key="3">
    <source>
        <dbReference type="ARBA" id="ARBA00012608"/>
    </source>
</evidence>
<keyword evidence="7 14" id="KW-0274">FAD</keyword>
<dbReference type="PANTHER" id="PTHR22912:SF217">
    <property type="entry name" value="DIHYDROLIPOYL DEHYDROGENASE"/>
    <property type="match status" value="1"/>
</dbReference>
<evidence type="ECO:0000256" key="14">
    <source>
        <dbReference type="PIRSR" id="PIRSR000350-3"/>
    </source>
</evidence>
<feature type="domain" description="FAD/NAD(P)-binding" evidence="18">
    <location>
        <begin position="6"/>
        <end position="336"/>
    </location>
</feature>
<dbReference type="InterPro" id="IPR012999">
    <property type="entry name" value="Pyr_OxRdtase_I_AS"/>
</dbReference>
<evidence type="ECO:0000256" key="5">
    <source>
        <dbReference type="ARBA" id="ARBA00022490"/>
    </source>
</evidence>
<organism evidence="19 20">
    <name type="scientific">Xylanibacillus composti</name>
    <dbReference type="NCBI Taxonomy" id="1572762"/>
    <lineage>
        <taxon>Bacteria</taxon>
        <taxon>Bacillati</taxon>
        <taxon>Bacillota</taxon>
        <taxon>Bacilli</taxon>
        <taxon>Bacillales</taxon>
        <taxon>Paenibacillaceae</taxon>
        <taxon>Xylanibacillus</taxon>
    </lineage>
</organism>
<dbReference type="PANTHER" id="PTHR22912">
    <property type="entry name" value="DISULFIDE OXIDOREDUCTASE"/>
    <property type="match status" value="1"/>
</dbReference>
<sequence length="480" mass="51273">MSTREYDVIVLGGGIGGYTAAIRASQLGKKAAVVERDKLGGTCLHRGCIPSKALLRSAELYETMRDSVSYGIVAEHVRVDFQAVQQRKNKIVGQLYSGLQFLMKKHKIDVYTGNGRVIGPSIFSPRSGSLAVEAENEEESVTLVAPYTILATGSRPSALPGLEVDGKRIVTSDEALEMQELPASAVIIGGGVIGCEWASMLQDFGVKVTLVEAADRLLPAEDRDVSRELERLFKKRGIDVYTQSKLDIKSVENTGSAVELTVERKNEPVRLQADMMLVAVGRKANVDGLGLENTDVRVENGLIRVNEHYQTTESHIYAVGDCIGGYQLAHAAAHEAVAAVEHLAGVKKPAAVLGPAASALVPRCVYSRPETASVGWTEEEAVRHGHAVKVGKISFKALGKALVHGQNDGFVKVVADKDTNDLLGVHMIGPHVTDLIAEAGIAQLLDATPWEIGQFAHPHPSLSEALAEAMLAVDGQALGS</sequence>
<dbReference type="Gene3D" id="3.50.50.60">
    <property type="entry name" value="FAD/NAD(P)-binding domain"/>
    <property type="match status" value="2"/>
</dbReference>
<dbReference type="PRINTS" id="PR00368">
    <property type="entry name" value="FADPNR"/>
</dbReference>
<evidence type="ECO:0000256" key="2">
    <source>
        <dbReference type="ARBA" id="ARBA00007532"/>
    </source>
</evidence>
<keyword evidence="20" id="KW-1185">Reference proteome</keyword>
<evidence type="ECO:0000256" key="8">
    <source>
        <dbReference type="ARBA" id="ARBA00023002"/>
    </source>
</evidence>
<dbReference type="PRINTS" id="PR00411">
    <property type="entry name" value="PNDRDTASEI"/>
</dbReference>
<dbReference type="RefSeq" id="WP_213412218.1">
    <property type="nucleotide sequence ID" value="NZ_BOVK01000027.1"/>
</dbReference>
<evidence type="ECO:0000259" key="18">
    <source>
        <dbReference type="Pfam" id="PF07992"/>
    </source>
</evidence>
<evidence type="ECO:0000256" key="4">
    <source>
        <dbReference type="ARBA" id="ARBA00016961"/>
    </source>
</evidence>
<dbReference type="EMBL" id="BOVK01000027">
    <property type="protein sequence ID" value="GIQ69420.1"/>
    <property type="molecule type" value="Genomic_DNA"/>
</dbReference>
<dbReference type="GO" id="GO:0006103">
    <property type="term" value="P:2-oxoglutarate metabolic process"/>
    <property type="evidence" value="ECO:0007669"/>
    <property type="project" value="TreeGrafter"/>
</dbReference>
<evidence type="ECO:0000256" key="13">
    <source>
        <dbReference type="PIRSR" id="PIRSR000350-2"/>
    </source>
</evidence>
<feature type="domain" description="Pyridine nucleotide-disulphide oxidoreductase dimerisation" evidence="17">
    <location>
        <begin position="361"/>
        <end position="469"/>
    </location>
</feature>
<feature type="binding site" evidence="14">
    <location>
        <position position="212"/>
    </location>
    <ligand>
        <name>NAD(+)</name>
        <dbReference type="ChEBI" id="CHEBI:57540"/>
    </ligand>
</feature>
<protein>
    <recommendedName>
        <fullName evidence="4 16">Dihydrolipoyl dehydrogenase</fullName>
        <ecNumber evidence="3 16">1.8.1.4</ecNumber>
    </recommendedName>
</protein>
<name>A0A8J4M222_9BACL</name>
<feature type="binding site" evidence="14">
    <location>
        <position position="321"/>
    </location>
    <ligand>
        <name>FAD</name>
        <dbReference type="ChEBI" id="CHEBI:57692"/>
    </ligand>
</feature>
<dbReference type="PROSITE" id="PS00076">
    <property type="entry name" value="PYRIDINE_REDOX_1"/>
    <property type="match status" value="1"/>
</dbReference>
<evidence type="ECO:0000259" key="17">
    <source>
        <dbReference type="Pfam" id="PF02852"/>
    </source>
</evidence>
<dbReference type="InterPro" id="IPR023753">
    <property type="entry name" value="FAD/NAD-binding_dom"/>
</dbReference>
<dbReference type="InterPro" id="IPR006258">
    <property type="entry name" value="Lipoamide_DH"/>
</dbReference>
<comment type="miscellaneous">
    <text evidence="16">The active site is a redox-active disulfide bond.</text>
</comment>
<keyword evidence="6 16" id="KW-0285">Flavoprotein</keyword>
<dbReference type="GO" id="GO:0005737">
    <property type="term" value="C:cytoplasm"/>
    <property type="evidence" value="ECO:0007669"/>
    <property type="project" value="UniProtKB-SubCell"/>
</dbReference>
<dbReference type="AlphaFoldDB" id="A0A8J4M222"/>
<dbReference type="SUPFAM" id="SSF51905">
    <property type="entry name" value="FAD/NAD(P)-binding domain"/>
    <property type="match status" value="1"/>
</dbReference>
<comment type="catalytic activity">
    <reaction evidence="12 16">
        <text>N(6)-[(R)-dihydrolipoyl]-L-lysyl-[protein] + NAD(+) = N(6)-[(R)-lipoyl]-L-lysyl-[protein] + NADH + H(+)</text>
        <dbReference type="Rhea" id="RHEA:15045"/>
        <dbReference type="Rhea" id="RHEA-COMP:10474"/>
        <dbReference type="Rhea" id="RHEA-COMP:10475"/>
        <dbReference type="ChEBI" id="CHEBI:15378"/>
        <dbReference type="ChEBI" id="CHEBI:57540"/>
        <dbReference type="ChEBI" id="CHEBI:57945"/>
        <dbReference type="ChEBI" id="CHEBI:83099"/>
        <dbReference type="ChEBI" id="CHEBI:83100"/>
        <dbReference type="EC" id="1.8.1.4"/>
    </reaction>
</comment>
<dbReference type="NCBIfam" id="TIGR01350">
    <property type="entry name" value="lipoamide_DH"/>
    <property type="match status" value="1"/>
</dbReference>
<comment type="cofactor">
    <cofactor evidence="14 16">
        <name>FAD</name>
        <dbReference type="ChEBI" id="CHEBI:57692"/>
    </cofactor>
    <text evidence="14 16">Binds 1 FAD per subunit.</text>
</comment>
<keyword evidence="9 14" id="KW-0520">NAD</keyword>